<dbReference type="Proteomes" id="UP000495940">
    <property type="component" value="Chromosome"/>
</dbReference>
<name>A0A6G5RH38_9ACTN</name>
<evidence type="ECO:0000313" key="2">
    <source>
        <dbReference type="EMBL" id="QCD57121.1"/>
    </source>
</evidence>
<organism evidence="2 3">
    <name type="scientific">Streptomyces hawaiiensis</name>
    <dbReference type="NCBI Taxonomy" id="67305"/>
    <lineage>
        <taxon>Bacteria</taxon>
        <taxon>Bacillati</taxon>
        <taxon>Actinomycetota</taxon>
        <taxon>Actinomycetes</taxon>
        <taxon>Kitasatosporales</taxon>
        <taxon>Streptomycetaceae</taxon>
        <taxon>Streptomyces</taxon>
    </lineage>
</organism>
<feature type="transmembrane region" description="Helical" evidence="1">
    <location>
        <begin position="57"/>
        <end position="78"/>
    </location>
</feature>
<keyword evidence="1" id="KW-1133">Transmembrane helix</keyword>
<feature type="transmembrane region" description="Helical" evidence="1">
    <location>
        <begin position="85"/>
        <end position="110"/>
    </location>
</feature>
<keyword evidence="1" id="KW-0472">Membrane</keyword>
<reference evidence="2 3" key="1">
    <citation type="submission" date="2017-06" db="EMBL/GenBank/DDBJ databases">
        <title>Complete Genome Sequence of Streptomyces hawaiiensis NRRL 15010 and insights into acyldepsipeptides biosynthesis.</title>
        <authorList>
            <person name="Mariita R.M."/>
            <person name="Sello J.K."/>
        </authorList>
    </citation>
    <scope>NUCLEOTIDE SEQUENCE [LARGE SCALE GENOMIC DNA]</scope>
    <source>
        <strain evidence="2 3">ATCC 12236</strain>
    </source>
</reference>
<feature type="transmembrane region" description="Helical" evidence="1">
    <location>
        <begin position="116"/>
        <end position="134"/>
    </location>
</feature>
<protein>
    <submittedName>
        <fullName evidence="2">Uncharacterized protein</fullName>
    </submittedName>
</protein>
<sequence length="153" mass="16177">MIAVQDSAKARMPGAVVLALVMVTGHALGYVLGGWAVIDENQSKQDHGQDLLMPWALAWFVALFCWGLAVLQVACLVLARKRRHWVRVVLIVCLSFVGLSMVVAFLGSLVAGVPSLPAFVIAGLDVAALWMVSGEKGRGYFSARGPASGVSTA</sequence>
<feature type="transmembrane region" description="Helical" evidence="1">
    <location>
        <begin position="12"/>
        <end position="37"/>
    </location>
</feature>
<gene>
    <name evidence="2" type="ORF">CEB94_21430</name>
</gene>
<evidence type="ECO:0000313" key="3">
    <source>
        <dbReference type="Proteomes" id="UP000495940"/>
    </source>
</evidence>
<dbReference type="AlphaFoldDB" id="A0A6G5RH38"/>
<evidence type="ECO:0000256" key="1">
    <source>
        <dbReference type="SAM" id="Phobius"/>
    </source>
</evidence>
<keyword evidence="3" id="KW-1185">Reference proteome</keyword>
<proteinExistence type="predicted"/>
<dbReference type="KEGG" id="shaw:CEB94_21430"/>
<keyword evidence="1" id="KW-0812">Transmembrane</keyword>
<dbReference type="EMBL" id="CP021978">
    <property type="protein sequence ID" value="QCD57121.1"/>
    <property type="molecule type" value="Genomic_DNA"/>
</dbReference>
<accession>A0A6G5RH38</accession>